<feature type="transmembrane region" description="Helical" evidence="10">
    <location>
        <begin position="16"/>
        <end position="33"/>
    </location>
</feature>
<evidence type="ECO:0000256" key="4">
    <source>
        <dbReference type="ARBA" id="ARBA00022833"/>
    </source>
</evidence>
<dbReference type="GO" id="GO:0006013">
    <property type="term" value="P:mannose metabolic process"/>
    <property type="evidence" value="ECO:0007669"/>
    <property type="project" value="InterPro"/>
</dbReference>
<dbReference type="FunFam" id="1.20.1270.50:FF:000001">
    <property type="entry name" value="Alpha-mannosidase"/>
    <property type="match status" value="1"/>
</dbReference>
<dbReference type="WBParaSite" id="TMUE_2000007193.1">
    <property type="protein sequence ID" value="TMUE_2000007193.1"/>
    <property type="gene ID" value="WBGene00287044"/>
</dbReference>
<dbReference type="GO" id="GO:0004572">
    <property type="term" value="F:mannosyl-oligosaccharide 1,3-1,6-alpha-mannosidase activity"/>
    <property type="evidence" value="ECO:0007669"/>
    <property type="project" value="UniProtKB-EC"/>
</dbReference>
<reference evidence="12" key="1">
    <citation type="submission" date="2013-11" db="EMBL/GenBank/DDBJ databases">
        <authorList>
            <person name="Aslett M."/>
        </authorList>
    </citation>
    <scope>NUCLEOTIDE SEQUENCE [LARGE SCALE GENOMIC DNA]</scope>
    <source>
        <strain evidence="12">Edinburgh</strain>
    </source>
</reference>
<dbReference type="Pfam" id="PF07748">
    <property type="entry name" value="Glyco_hydro_38C"/>
    <property type="match status" value="1"/>
</dbReference>
<evidence type="ECO:0000259" key="11">
    <source>
        <dbReference type="SMART" id="SM00872"/>
    </source>
</evidence>
<dbReference type="InterPro" id="IPR013780">
    <property type="entry name" value="Glyco_hydro_b"/>
</dbReference>
<dbReference type="GO" id="GO:0046872">
    <property type="term" value="F:metal ion binding"/>
    <property type="evidence" value="ECO:0007669"/>
    <property type="project" value="UniProtKB-KW"/>
</dbReference>
<dbReference type="SUPFAM" id="SSF88688">
    <property type="entry name" value="Families 57/38 glycoside transferase middle domain"/>
    <property type="match status" value="1"/>
</dbReference>
<dbReference type="InterPro" id="IPR015341">
    <property type="entry name" value="Glyco_hydro_38_cen"/>
</dbReference>
<dbReference type="InterPro" id="IPR011682">
    <property type="entry name" value="Glyco_hydro_38_C"/>
</dbReference>
<reference evidence="12" key="2">
    <citation type="submission" date="2014-03" db="EMBL/GenBank/DDBJ databases">
        <title>The whipworm genome and dual-species transcriptomics of an intimate host-pathogen interaction.</title>
        <authorList>
            <person name="Foth B.J."/>
            <person name="Tsai I.J."/>
            <person name="Reid A.J."/>
            <person name="Bancroft A.J."/>
            <person name="Nichol S."/>
            <person name="Tracey A."/>
            <person name="Holroyd N."/>
            <person name="Cotton J.A."/>
            <person name="Stanley E.J."/>
            <person name="Zarowiecki M."/>
            <person name="Liu J.Z."/>
            <person name="Huckvale T."/>
            <person name="Cooper P.J."/>
            <person name="Grencis R.K."/>
            <person name="Berriman M."/>
        </authorList>
    </citation>
    <scope>NUCLEOTIDE SEQUENCE [LARGE SCALE GENOMIC DNA]</scope>
    <source>
        <strain evidence="12">Edinburgh</strain>
    </source>
</reference>
<comment type="cofactor">
    <cofactor evidence="9">
        <name>Zn(2+)</name>
        <dbReference type="ChEBI" id="CHEBI:29105"/>
    </cofactor>
    <text evidence="9">Binds 1 zinc ion per subunit.</text>
</comment>
<evidence type="ECO:0000256" key="3">
    <source>
        <dbReference type="ARBA" id="ARBA00022801"/>
    </source>
</evidence>
<comment type="similarity">
    <text evidence="1 9">Belongs to the glycosyl hydrolase 38 family.</text>
</comment>
<dbReference type="Gene3D" id="2.60.40.1180">
    <property type="entry name" value="Golgi alpha-mannosidase II"/>
    <property type="match status" value="1"/>
</dbReference>
<dbReference type="GO" id="GO:0006491">
    <property type="term" value="P:N-glycan processing"/>
    <property type="evidence" value="ECO:0007669"/>
    <property type="project" value="TreeGrafter"/>
</dbReference>
<dbReference type="GO" id="GO:0000139">
    <property type="term" value="C:Golgi membrane"/>
    <property type="evidence" value="ECO:0007669"/>
    <property type="project" value="TreeGrafter"/>
</dbReference>
<proteinExistence type="inferred from homology"/>
<keyword evidence="12" id="KW-1185">Reference proteome</keyword>
<dbReference type="Pfam" id="PF09261">
    <property type="entry name" value="Alpha-mann_mid"/>
    <property type="match status" value="1"/>
</dbReference>
<dbReference type="STRING" id="70415.A0A5S6QJ19"/>
<dbReference type="InterPro" id="IPR028995">
    <property type="entry name" value="Glyco_hydro_57/38_cen_sf"/>
</dbReference>
<dbReference type="PANTHER" id="PTHR11607:SF3">
    <property type="entry name" value="LYSOSOMAL ALPHA-MANNOSIDASE"/>
    <property type="match status" value="1"/>
</dbReference>
<comment type="catalytic activity">
    <reaction evidence="8">
        <text>N(4)-{beta-D-GlcNAc-(1-&gt;2)-alpha-D-Man-(1-&gt;3)-[alpha-D-Man-(1-&gt;3)-[alpha-D-Man-(1-&gt;6)]-alpha-D-Man-(1-&gt;6)]-beta-D-Man-(1-&gt;4)-beta-D-GlcNAc-(1-&gt;4)-beta-D-GlcNAc}-L-asparaginyl-[protein] + 2 H2O = 2 alpha-D-mannopyranose + an N(4)-{beta-D-GlcNAc-(1-&gt;2)-alpha-D-Man-(1-&gt;3)-[alpha-D-Man-(1-&gt;6)]-beta-D-Man-(1-&gt;4)-beta-D-GlcNAc-(1-&gt;4)-beta-D-GlcNAc}-L-asparaginyl-[protein]</text>
        <dbReference type="Rhea" id="RHEA:56052"/>
        <dbReference type="Rhea" id="RHEA-COMP:14368"/>
        <dbReference type="Rhea" id="RHEA-COMP:14369"/>
        <dbReference type="ChEBI" id="CHEBI:15377"/>
        <dbReference type="ChEBI" id="CHEBI:28729"/>
        <dbReference type="ChEBI" id="CHEBI:60615"/>
        <dbReference type="ChEBI" id="CHEBI:60625"/>
        <dbReference type="EC" id="3.2.1.114"/>
    </reaction>
</comment>
<dbReference type="SUPFAM" id="SSF88713">
    <property type="entry name" value="Glycoside hydrolase/deacetylase"/>
    <property type="match status" value="1"/>
</dbReference>
<dbReference type="InterPro" id="IPR027291">
    <property type="entry name" value="Glyco_hydro_38_N_sf"/>
</dbReference>
<dbReference type="WBParaSite" id="TMUE_2000007193.2">
    <property type="protein sequence ID" value="TMUE_2000007193.2"/>
    <property type="gene ID" value="WBGene00287044"/>
</dbReference>
<evidence type="ECO:0000313" key="13">
    <source>
        <dbReference type="WBParaSite" id="TMUE_2000007193.1"/>
    </source>
</evidence>
<accession>A0A5S6QJ19</accession>
<dbReference type="InterPro" id="IPR000602">
    <property type="entry name" value="Glyco_hydro_38_N"/>
</dbReference>
<name>A0A5S6QJ19_TRIMR</name>
<keyword evidence="3 9" id="KW-0378">Hydrolase</keyword>
<dbReference type="InterPro" id="IPR011013">
    <property type="entry name" value="Gal_mutarotase_sf_dom"/>
</dbReference>
<organism evidence="12 13">
    <name type="scientific">Trichuris muris</name>
    <name type="common">Mouse whipworm</name>
    <dbReference type="NCBI Taxonomy" id="70415"/>
    <lineage>
        <taxon>Eukaryota</taxon>
        <taxon>Metazoa</taxon>
        <taxon>Ecdysozoa</taxon>
        <taxon>Nematoda</taxon>
        <taxon>Enoplea</taxon>
        <taxon>Dorylaimia</taxon>
        <taxon>Trichinellida</taxon>
        <taxon>Trichuridae</taxon>
        <taxon>Trichuris</taxon>
    </lineage>
</organism>
<evidence type="ECO:0000256" key="8">
    <source>
        <dbReference type="ARBA" id="ARBA00093232"/>
    </source>
</evidence>
<protein>
    <recommendedName>
        <fullName evidence="9">Alpha-mannosidase</fullName>
        <ecNumber evidence="9">3.2.1.-</ecNumber>
    </recommendedName>
</protein>
<evidence type="ECO:0000256" key="9">
    <source>
        <dbReference type="RuleBase" id="RU361199"/>
    </source>
</evidence>
<evidence type="ECO:0000256" key="6">
    <source>
        <dbReference type="ARBA" id="ARBA00023295"/>
    </source>
</evidence>
<comment type="function">
    <text evidence="7">Catalyzes the first committed step in the biosynthesis of complex N-glycans. It controls conversion of high mannose to complex N-glycans; the final hydrolytic step in the N-glycan maturation pathway.</text>
</comment>
<dbReference type="Gene3D" id="2.70.98.30">
    <property type="entry name" value="Golgi alpha-mannosidase II, domain 4"/>
    <property type="match status" value="1"/>
</dbReference>
<reference evidence="13" key="3">
    <citation type="submission" date="2019-12" db="UniProtKB">
        <authorList>
            <consortium name="WormBaseParasite"/>
        </authorList>
    </citation>
    <scope>IDENTIFICATION</scope>
</reference>
<dbReference type="EC" id="3.2.1.-" evidence="9"/>
<dbReference type="GO" id="GO:0030246">
    <property type="term" value="F:carbohydrate binding"/>
    <property type="evidence" value="ECO:0007669"/>
    <property type="project" value="InterPro"/>
</dbReference>
<dbReference type="InterPro" id="IPR011330">
    <property type="entry name" value="Glyco_hydro/deAcase_b/a-brl"/>
</dbReference>
<dbReference type="Gene3D" id="1.20.1270.50">
    <property type="entry name" value="Glycoside hydrolase family 38, central domain"/>
    <property type="match status" value="1"/>
</dbReference>
<dbReference type="Pfam" id="PF01074">
    <property type="entry name" value="Glyco_hydro_38N"/>
    <property type="match status" value="1"/>
</dbReference>
<dbReference type="PANTHER" id="PTHR11607">
    <property type="entry name" value="ALPHA-MANNOSIDASE"/>
    <property type="match status" value="1"/>
</dbReference>
<keyword evidence="10" id="KW-0472">Membrane</keyword>
<feature type="domain" description="Glycoside hydrolase family 38 central" evidence="11">
    <location>
        <begin position="485"/>
        <end position="571"/>
    </location>
</feature>
<sequence>MFITNCKIPWITKHKAMISVTSIVVMLLVFRLYEVVFLEVKVFEEKKEASKQRQRSKGRLHLKTQSLQDIIDNQNGYFSSDVHAQEIDTNEAARNSQLSAKISVSFRDALVPEEEAKGPLLDVETYKLYPRAVKNFPDKDVWQELRRYSTPFYTHRKLKIYVIPFSHLDPGWGTTYMDYFRERVKNIYDRMNDMLYEHKDMTYVIAEVSFLQTWWASATEDQRKKFKDNLKHGNLEIVGGGWVVPDEASPHFYSLIDQFIEGHQWLWRTLGVHPEYYWSIDPFGFSATMPYLLNRASIKASFISRIHYGLKKIMAERKSFVFSWNQLWDKRMENWILSYINPFTSYAARDTCGPTVEICETFDYTCSSCYTRTSTIALSQTNIEQWSYRLLEQYRSVAELTGQNVLLIPLGNDFAFQKDDEWNTTYKTYSMLFNYMNGRPGWDVEASFGTTKDYFTALLKDFEKDKKNLPTLGGDFFVYADDYWSYWSGYFSSDMALKRMDRIVMNHLRGAEIAYTYARFRASRNASVLTALNSIYNKVVPARRNLALFQHHDAITGTSNVYTRQDFRNRLDEALHFSEGVIHKSVRALLGLPMKEEVQVSASAQATGNNVEITVGFETVLINETTKQLIVFNSLPYKRKAVSCFLSANLRNVFLDGKLVPSQVNPILMKENGTLNIAPHGYKICIEVTIGPLAINRYRLVMVNKLRSGSSFATLTQKRLSALSSRMFKITELRGTSFTLRNNRLTSFFSAETGLLQGLASTATGRKHSISVDFPVYRGGSNLNGKYILSNKNDYLENGSANKILIVEGPLVKLLYVVHPQGVLLVQLDVSDSEALYVANNLDDYSAGNGRFSTTLPPDQSSCDSDRVMRVSSDIQPLENSFYTDLNGFQMIKRIYNKSLPHPANVYPISTAGFVQDNSFRLNIFSGQASGFTSKNTGDLEVFLDRSSCHDDSRGIGESLQSSSWMTTVFKLMPEAIEGVKDNTYHDSLSLQGHHESLSLQHPLFIIADEDDFNGGASSISLVHSAIPCNFHMLNLRTLTAEEKAINTLITHSKPGDAALIINRLEFSQHSRTTSSYQGCNTASEKISLKDLLPEGTQNVVETTLTLMHEKGHVQNTDAVPFLPMELKTFKLKYS</sequence>
<evidence type="ECO:0000256" key="5">
    <source>
        <dbReference type="ARBA" id="ARBA00023157"/>
    </source>
</evidence>
<dbReference type="SMART" id="SM00872">
    <property type="entry name" value="Alpha-mann_mid"/>
    <property type="match status" value="1"/>
</dbReference>
<dbReference type="WBParaSite" id="TMUE_2000007193.3">
    <property type="protein sequence ID" value="TMUE_2000007193.3"/>
    <property type="gene ID" value="WBGene00287044"/>
</dbReference>
<keyword evidence="4 9" id="KW-0862">Zinc</keyword>
<dbReference type="SUPFAM" id="SSF74650">
    <property type="entry name" value="Galactose mutarotase-like"/>
    <property type="match status" value="1"/>
</dbReference>
<keyword evidence="2 9" id="KW-0479">Metal-binding</keyword>
<evidence type="ECO:0000313" key="12">
    <source>
        <dbReference type="Proteomes" id="UP000046395"/>
    </source>
</evidence>
<evidence type="ECO:0000256" key="1">
    <source>
        <dbReference type="ARBA" id="ARBA00009792"/>
    </source>
</evidence>
<keyword evidence="6 9" id="KW-0326">Glycosidase</keyword>
<keyword evidence="5" id="KW-1015">Disulfide bond</keyword>
<dbReference type="InterPro" id="IPR050843">
    <property type="entry name" value="Glycosyl_Hydrlase_38"/>
</dbReference>
<keyword evidence="10" id="KW-1133">Transmembrane helix</keyword>
<dbReference type="Gene3D" id="3.20.110.10">
    <property type="entry name" value="Glycoside hydrolase 38, N terminal domain"/>
    <property type="match status" value="1"/>
</dbReference>
<dbReference type="AlphaFoldDB" id="A0A5S6QJ19"/>
<evidence type="ECO:0000256" key="10">
    <source>
        <dbReference type="SAM" id="Phobius"/>
    </source>
</evidence>
<evidence type="ECO:0000256" key="2">
    <source>
        <dbReference type="ARBA" id="ARBA00022723"/>
    </source>
</evidence>
<keyword evidence="10" id="KW-0812">Transmembrane</keyword>
<dbReference type="Proteomes" id="UP000046395">
    <property type="component" value="Unassembled WGS sequence"/>
</dbReference>
<evidence type="ECO:0000256" key="7">
    <source>
        <dbReference type="ARBA" id="ARBA00059516"/>
    </source>
</evidence>
<dbReference type="InterPro" id="IPR037094">
    <property type="entry name" value="Glyco_hydro_38_cen_sf"/>
</dbReference>